<evidence type="ECO:0000256" key="1">
    <source>
        <dbReference type="ARBA" id="ARBA00001917"/>
    </source>
</evidence>
<proteinExistence type="predicted"/>
<keyword evidence="4" id="KW-0819">tRNA processing</keyword>
<keyword evidence="2" id="KW-0285">Flavoprotein</keyword>
<dbReference type="EMBL" id="PTQZ01000213">
    <property type="protein sequence ID" value="PQA35979.1"/>
    <property type="molecule type" value="Genomic_DNA"/>
</dbReference>
<dbReference type="GO" id="GO:0050660">
    <property type="term" value="F:flavin adenine dinucleotide binding"/>
    <property type="evidence" value="ECO:0007669"/>
    <property type="project" value="InterPro"/>
</dbReference>
<evidence type="ECO:0000259" key="6">
    <source>
        <dbReference type="Pfam" id="PF01207"/>
    </source>
</evidence>
<keyword evidence="8" id="KW-1185">Reference proteome</keyword>
<dbReference type="GO" id="GO:0017150">
    <property type="term" value="F:tRNA dihydrouridine synthase activity"/>
    <property type="evidence" value="ECO:0007669"/>
    <property type="project" value="InterPro"/>
</dbReference>
<sequence>MEGLTDVHMRHVLTRISPYDWCVSEFLRITDQLHPRSSLKHHCPEMEHGWRTVSGTPVHLQLLGSDPVCMAENAAQAAALGAPAIDLNFGCPAKTVNRHRGGAALLQEAELIHGIVSAVRQAVPATVPVSAKIRLGI</sequence>
<name>A0A2P6ARC3_9GAMM</name>
<dbReference type="InterPro" id="IPR018517">
    <property type="entry name" value="tRNA_hU_synthase_CS"/>
</dbReference>
<dbReference type="Pfam" id="PF01207">
    <property type="entry name" value="Dus"/>
    <property type="match status" value="1"/>
</dbReference>
<organism evidence="7 8">
    <name type="scientific">Amnimonas aquatica</name>
    <dbReference type="NCBI Taxonomy" id="2094561"/>
    <lineage>
        <taxon>Bacteria</taxon>
        <taxon>Pseudomonadati</taxon>
        <taxon>Pseudomonadota</taxon>
        <taxon>Gammaproteobacteria</taxon>
        <taxon>Moraxellales</taxon>
        <taxon>Moraxellaceae</taxon>
        <taxon>Amnimonas</taxon>
    </lineage>
</organism>
<accession>A0A2P6ARC3</accession>
<evidence type="ECO:0000313" key="7">
    <source>
        <dbReference type="EMBL" id="PQA35979.1"/>
    </source>
</evidence>
<keyword evidence="5" id="KW-0560">Oxidoreductase</keyword>
<evidence type="ECO:0000313" key="8">
    <source>
        <dbReference type="Proteomes" id="UP000243900"/>
    </source>
</evidence>
<protein>
    <submittedName>
        <fullName evidence="7">tRNA dihydrouridine(16) synthase DusC</fullName>
    </submittedName>
</protein>
<dbReference type="Gene3D" id="3.20.20.70">
    <property type="entry name" value="Aldolase class I"/>
    <property type="match status" value="1"/>
</dbReference>
<dbReference type="PANTHER" id="PTHR11082">
    <property type="entry name" value="TRNA-DIHYDROURIDINE SYNTHASE"/>
    <property type="match status" value="1"/>
</dbReference>
<feature type="domain" description="DUS-like FMN-binding" evidence="6">
    <location>
        <begin position="1"/>
        <end position="137"/>
    </location>
</feature>
<reference evidence="8" key="1">
    <citation type="submission" date="2018-02" db="EMBL/GenBank/DDBJ databases">
        <title>Genome sequencing of Solimonas sp. HR-BB.</title>
        <authorList>
            <person name="Lee Y."/>
            <person name="Jeon C.O."/>
        </authorList>
    </citation>
    <scope>NUCLEOTIDE SEQUENCE [LARGE SCALE GENOMIC DNA]</scope>
    <source>
        <strain evidence="8">HR-E</strain>
    </source>
</reference>
<comment type="caution">
    <text evidence="7">The sequence shown here is derived from an EMBL/GenBank/DDBJ whole genome shotgun (WGS) entry which is preliminary data.</text>
</comment>
<evidence type="ECO:0000256" key="5">
    <source>
        <dbReference type="ARBA" id="ARBA00023002"/>
    </source>
</evidence>
<feature type="non-terminal residue" evidence="7">
    <location>
        <position position="137"/>
    </location>
</feature>
<dbReference type="PROSITE" id="PS01136">
    <property type="entry name" value="UPF0034"/>
    <property type="match status" value="1"/>
</dbReference>
<evidence type="ECO:0000256" key="2">
    <source>
        <dbReference type="ARBA" id="ARBA00022630"/>
    </source>
</evidence>
<dbReference type="CDD" id="cd02801">
    <property type="entry name" value="DUS_like_FMN"/>
    <property type="match status" value="1"/>
</dbReference>
<dbReference type="Proteomes" id="UP000243900">
    <property type="component" value="Unassembled WGS sequence"/>
</dbReference>
<comment type="cofactor">
    <cofactor evidence="1">
        <name>FMN</name>
        <dbReference type="ChEBI" id="CHEBI:58210"/>
    </cofactor>
</comment>
<evidence type="ECO:0000256" key="4">
    <source>
        <dbReference type="ARBA" id="ARBA00022694"/>
    </source>
</evidence>
<dbReference type="InterPro" id="IPR035587">
    <property type="entry name" value="DUS-like_FMN-bd"/>
</dbReference>
<dbReference type="AlphaFoldDB" id="A0A2P6ARC3"/>
<dbReference type="PANTHER" id="PTHR11082:SF26">
    <property type="entry name" value="TRNA-DIHYDROURIDINE(16) SYNTHASE"/>
    <property type="match status" value="1"/>
</dbReference>
<dbReference type="SUPFAM" id="SSF51395">
    <property type="entry name" value="FMN-linked oxidoreductases"/>
    <property type="match status" value="1"/>
</dbReference>
<evidence type="ECO:0000256" key="3">
    <source>
        <dbReference type="ARBA" id="ARBA00022643"/>
    </source>
</evidence>
<gene>
    <name evidence="7" type="ORF">C5O18_08015</name>
</gene>
<dbReference type="InterPro" id="IPR013785">
    <property type="entry name" value="Aldolase_TIM"/>
</dbReference>
<keyword evidence="3" id="KW-0288">FMN</keyword>